<keyword evidence="1 7" id="KW-0808">Transferase</keyword>
<sequence>MNPDEQDADSLLTDDMLADIYERAERQDDEMLESICPAYIALNQCDERYRRDALLGQGGLKDVFRAYDHRSRRWVAMARLREDRGLQFYDLFVREAWLVAMMSHPNIIKVHDTGVDSEGVPYFTMDLKGNTSLQDLILADDPPPRTELLQIFQKVCDAVAYAHSRGVIHLDLKPENIQCDRFGEVLVCDWGLAQVLEKGETVEDAELLKMAAPADGMGPVRGSSGYMAPEQILADQPKDERTDIYALGCILHTILCGEPPFTGSIDEVFEKTVHKDIAPLRASFPARRISKSLEAVVLKAAARDAAFRYESVMQLRQEIKIFLDGYSTEAEESGFFKEAHLFLRRNRMASLIAILAVVMLSASSALFIQRLNRQAMVTEEERSRANQLMTKVNAISSEYDLLTAESDLTKKQLADRLALAARSLINVGIYDRPLGAEAEARPLLDMALQLDPESGIGRRMQFYLHCLTLNYEEALKDPQNYPTYLELARAFPSYSFSETNRPSRAAFTEIFTFAQTASEELNPGYLERVFCYHAAALKGNHEDLALPLEALLSALNGGPEHFSMKYDQETAVAAIDSDQASLFLRVLQGRRGRSLLRFIPIKSLKVKTAGELALSEIDHLSIEMLDLSECSSVRLARKHTQLQLKRILIRRGSVDPAELRARIQTIEPLEIIEVD</sequence>
<evidence type="ECO:0000256" key="3">
    <source>
        <dbReference type="ARBA" id="ARBA00022777"/>
    </source>
</evidence>
<reference evidence="7 8" key="1">
    <citation type="journal article" date="2024" name="Appl. Environ. Microbiol.">
        <title>Pontiella agarivorans sp. nov., a novel marine anaerobic bacterium capable of degrading macroalgal polysaccharides and fixing nitrogen.</title>
        <authorList>
            <person name="Liu N."/>
            <person name="Kivenson V."/>
            <person name="Peng X."/>
            <person name="Cui Z."/>
            <person name="Lankiewicz T.S."/>
            <person name="Gosselin K.M."/>
            <person name="English C.J."/>
            <person name="Blair E.M."/>
            <person name="O'Malley M.A."/>
            <person name="Valentine D.L."/>
        </authorList>
    </citation>
    <scope>NUCLEOTIDE SEQUENCE [LARGE SCALE GENOMIC DNA]</scope>
    <source>
        <strain evidence="7 8">NLcol2</strain>
    </source>
</reference>
<protein>
    <submittedName>
        <fullName evidence="7">Serine/threonine-protein kinase</fullName>
        <ecNumber evidence="7">2.7.11.1</ecNumber>
    </submittedName>
</protein>
<dbReference type="GO" id="GO:0004674">
    <property type="term" value="F:protein serine/threonine kinase activity"/>
    <property type="evidence" value="ECO:0007669"/>
    <property type="project" value="UniProtKB-EC"/>
</dbReference>
<dbReference type="Gene3D" id="1.10.510.10">
    <property type="entry name" value="Transferase(Phosphotransferase) domain 1"/>
    <property type="match status" value="1"/>
</dbReference>
<keyword evidence="4" id="KW-0067">ATP-binding</keyword>
<name>A0ABU5MUL0_9BACT</name>
<dbReference type="EC" id="2.7.11.1" evidence="7"/>
<proteinExistence type="predicted"/>
<dbReference type="PANTHER" id="PTHR43289">
    <property type="entry name" value="MITOGEN-ACTIVATED PROTEIN KINASE KINASE KINASE 20-RELATED"/>
    <property type="match status" value="1"/>
</dbReference>
<feature type="transmembrane region" description="Helical" evidence="5">
    <location>
        <begin position="348"/>
        <end position="368"/>
    </location>
</feature>
<dbReference type="RefSeq" id="WP_322607626.1">
    <property type="nucleotide sequence ID" value="NZ_JARVCO010000006.1"/>
</dbReference>
<comment type="caution">
    <text evidence="7">The sequence shown here is derived from an EMBL/GenBank/DDBJ whole genome shotgun (WGS) entry which is preliminary data.</text>
</comment>
<keyword evidence="2" id="KW-0547">Nucleotide-binding</keyword>
<dbReference type="SMART" id="SM00220">
    <property type="entry name" value="S_TKc"/>
    <property type="match status" value="1"/>
</dbReference>
<organism evidence="7 8">
    <name type="scientific">Pontiella agarivorans</name>
    <dbReference type="NCBI Taxonomy" id="3038953"/>
    <lineage>
        <taxon>Bacteria</taxon>
        <taxon>Pseudomonadati</taxon>
        <taxon>Kiritimatiellota</taxon>
        <taxon>Kiritimatiellia</taxon>
        <taxon>Kiritimatiellales</taxon>
        <taxon>Pontiellaceae</taxon>
        <taxon>Pontiella</taxon>
    </lineage>
</organism>
<evidence type="ECO:0000313" key="8">
    <source>
        <dbReference type="Proteomes" id="UP001290861"/>
    </source>
</evidence>
<dbReference type="InterPro" id="IPR011009">
    <property type="entry name" value="Kinase-like_dom_sf"/>
</dbReference>
<keyword evidence="3 7" id="KW-0418">Kinase</keyword>
<gene>
    <name evidence="7" type="ORF">P9H32_04225</name>
</gene>
<dbReference type="PANTHER" id="PTHR43289:SF34">
    <property type="entry name" value="SERINE_THREONINE-PROTEIN KINASE YBDM-RELATED"/>
    <property type="match status" value="1"/>
</dbReference>
<dbReference type="SUPFAM" id="SSF56112">
    <property type="entry name" value="Protein kinase-like (PK-like)"/>
    <property type="match status" value="1"/>
</dbReference>
<keyword evidence="5" id="KW-0472">Membrane</keyword>
<dbReference type="Gene3D" id="3.30.200.20">
    <property type="entry name" value="Phosphorylase Kinase, domain 1"/>
    <property type="match status" value="1"/>
</dbReference>
<evidence type="ECO:0000313" key="7">
    <source>
        <dbReference type="EMBL" id="MDZ8117823.1"/>
    </source>
</evidence>
<dbReference type="Proteomes" id="UP001290861">
    <property type="component" value="Unassembled WGS sequence"/>
</dbReference>
<accession>A0ABU5MUL0</accession>
<evidence type="ECO:0000256" key="5">
    <source>
        <dbReference type="SAM" id="Phobius"/>
    </source>
</evidence>
<dbReference type="Pfam" id="PF00069">
    <property type="entry name" value="Pkinase"/>
    <property type="match status" value="1"/>
</dbReference>
<keyword evidence="5" id="KW-0812">Transmembrane</keyword>
<dbReference type="InterPro" id="IPR000719">
    <property type="entry name" value="Prot_kinase_dom"/>
</dbReference>
<keyword evidence="5" id="KW-1133">Transmembrane helix</keyword>
<evidence type="ECO:0000256" key="1">
    <source>
        <dbReference type="ARBA" id="ARBA00022679"/>
    </source>
</evidence>
<keyword evidence="8" id="KW-1185">Reference proteome</keyword>
<dbReference type="EMBL" id="JARVCO010000006">
    <property type="protein sequence ID" value="MDZ8117823.1"/>
    <property type="molecule type" value="Genomic_DNA"/>
</dbReference>
<evidence type="ECO:0000256" key="4">
    <source>
        <dbReference type="ARBA" id="ARBA00022840"/>
    </source>
</evidence>
<dbReference type="CDD" id="cd14014">
    <property type="entry name" value="STKc_PknB_like"/>
    <property type="match status" value="1"/>
</dbReference>
<feature type="domain" description="Protein kinase" evidence="6">
    <location>
        <begin position="49"/>
        <end position="323"/>
    </location>
</feature>
<evidence type="ECO:0000259" key="6">
    <source>
        <dbReference type="PROSITE" id="PS50011"/>
    </source>
</evidence>
<dbReference type="PROSITE" id="PS50011">
    <property type="entry name" value="PROTEIN_KINASE_DOM"/>
    <property type="match status" value="1"/>
</dbReference>
<evidence type="ECO:0000256" key="2">
    <source>
        <dbReference type="ARBA" id="ARBA00022741"/>
    </source>
</evidence>